<dbReference type="PIRSF" id="PIRSF002799">
    <property type="entry name" value="PBP_1b"/>
    <property type="match status" value="1"/>
</dbReference>
<evidence type="ECO:0000256" key="16">
    <source>
        <dbReference type="ARBA" id="ARBA00023251"/>
    </source>
</evidence>
<dbReference type="SUPFAM" id="SSF56601">
    <property type="entry name" value="beta-lactamase/transpeptidase-like"/>
    <property type="match status" value="1"/>
</dbReference>
<accession>A0ABY6F339</accession>
<feature type="domain" description="Penicillin-binding protein transpeptidase" evidence="26">
    <location>
        <begin position="425"/>
        <end position="670"/>
    </location>
</feature>
<keyword evidence="14 23" id="KW-0573">Peptidoglycan synthesis</keyword>
<keyword evidence="17" id="KW-0511">Multifunctional enzyme</keyword>
<comment type="pathway">
    <text evidence="3 23">Cell wall biogenesis; peptidoglycan biosynthesis.</text>
</comment>
<evidence type="ECO:0000256" key="24">
    <source>
        <dbReference type="SAM" id="MobiDB-lite"/>
    </source>
</evidence>
<keyword evidence="12" id="KW-0378">Hydrolase</keyword>
<organism evidence="29 30">
    <name type="scientific">Moraxella nasicaprae</name>
    <dbReference type="NCBI Taxonomy" id="2904122"/>
    <lineage>
        <taxon>Bacteria</taxon>
        <taxon>Pseudomonadati</taxon>
        <taxon>Pseudomonadota</taxon>
        <taxon>Gammaproteobacteria</taxon>
        <taxon>Moraxellales</taxon>
        <taxon>Moraxellaceae</taxon>
        <taxon>Moraxella</taxon>
    </lineage>
</organism>
<evidence type="ECO:0000259" key="28">
    <source>
        <dbReference type="Pfam" id="PF14814"/>
    </source>
</evidence>
<feature type="compositionally biased region" description="Acidic residues" evidence="24">
    <location>
        <begin position="772"/>
        <end position="786"/>
    </location>
</feature>
<dbReference type="InterPro" id="IPR011813">
    <property type="entry name" value="PBP_1b"/>
</dbReference>
<dbReference type="SUPFAM" id="SSF53955">
    <property type="entry name" value="Lysozyme-like"/>
    <property type="match status" value="1"/>
</dbReference>
<dbReference type="Proteomes" id="UP001063782">
    <property type="component" value="Chromosome"/>
</dbReference>
<dbReference type="NCBIfam" id="TIGR02071">
    <property type="entry name" value="PBP_1b"/>
    <property type="match status" value="1"/>
</dbReference>
<evidence type="ECO:0000256" key="9">
    <source>
        <dbReference type="ARBA" id="ARBA00022670"/>
    </source>
</evidence>
<sequence length="807" mass="89426">MNQRPSSQQGFIISLILLIAFIVAMIALAIYAMTLNSIIVNKFENRKWDIPATLYSKPLTITPDSPLSPAQLDEWLRLLGYQKGNLHQTGTYQKNNQSYTIHTRGFDYGNGEKDDNQVIQISFADGKITSLRTTKPNGQGMLRLEPINIGGIYPANNEDRQLIDKTQIPQQLTDALIATEDRAFYEHHGVSLRGIGRALLANISGKSMQGGSTITQQLIKNFYLNSERTFSRKANEVMMALLLEMHYTKEEILLAYLNEINLGQNGNRSVNGFGIAAQFYFNKPLNELSLEQHALLVGIAKGPSYYNPRKHPERALQRRNTVLHNMLITGKISQAAYDAAIAKPLSVVKVPSIAKFPFPDFLDMVQRELKLYYKDEDLQTRGLRIISTLDPIAQRAAEQSIKKQLTALRQQNAATKPLQAALISANPKTGELLALIGGGDDFTGFNRAIDAKRQVGSLLKPAIYLTALQSGRYQLTSTVSDESITYQIGQNTWTPQNYGGRSHGNVPLIDALANSYNQAAVNVGLEFGMEAFINQLGTLGITSQIPQYPATMLGAVNLSPLQMLGMYQIFANGGAYAPIHSVTRVIDEQGNIAQRNQNPQGFRASPQAVYLLNRALQEVMLSGTAKGAGFDGTLGLAGKTGTTNDYKDAWFAGYSDNYVSIVWIGRDDNKPIGLTGGTGALPIWADYMRRLSLSPVNLPIPQGITWQWVNRYSGQLSHQDCPNASWLPIMGEADQLGIDECASMIIQQNTLYLPAEPTDEWGNDDRWHETQSLDEEQYPTLDDEPSMPDVQAEPPIIQWQEDTQSTY</sequence>
<evidence type="ECO:0000256" key="23">
    <source>
        <dbReference type="PIRNR" id="PIRNR002799"/>
    </source>
</evidence>
<feature type="domain" description="Glycosyl transferase family 51" evidence="27">
    <location>
        <begin position="156"/>
        <end position="326"/>
    </location>
</feature>
<evidence type="ECO:0000256" key="8">
    <source>
        <dbReference type="ARBA" id="ARBA00022645"/>
    </source>
</evidence>
<keyword evidence="11 23" id="KW-0808">Transferase</keyword>
<evidence type="ECO:0000313" key="29">
    <source>
        <dbReference type="EMBL" id="UXZ04498.1"/>
    </source>
</evidence>
<dbReference type="InterPro" id="IPR012338">
    <property type="entry name" value="Beta-lactam/transpept-like"/>
</dbReference>
<comment type="similarity">
    <text evidence="4 23">In the C-terminal section; belongs to the transpeptidase family.</text>
</comment>
<dbReference type="Pfam" id="PF00905">
    <property type="entry name" value="Transpeptidase"/>
    <property type="match status" value="1"/>
</dbReference>
<dbReference type="PANTHER" id="PTHR32282:SF11">
    <property type="entry name" value="PENICILLIN-BINDING PROTEIN 1B"/>
    <property type="match status" value="1"/>
</dbReference>
<evidence type="ECO:0000256" key="6">
    <source>
        <dbReference type="ARBA" id="ARBA00018637"/>
    </source>
</evidence>
<evidence type="ECO:0000256" key="20">
    <source>
        <dbReference type="ARBA" id="ARBA00034000"/>
    </source>
</evidence>
<dbReference type="Pfam" id="PF00912">
    <property type="entry name" value="Transgly"/>
    <property type="match status" value="1"/>
</dbReference>
<dbReference type="InterPro" id="IPR050396">
    <property type="entry name" value="Glycosyltr_51/Transpeptidase"/>
</dbReference>
<dbReference type="InterPro" id="IPR001460">
    <property type="entry name" value="PCN-bd_Tpept"/>
</dbReference>
<name>A0ABY6F339_9GAMM</name>
<evidence type="ECO:0000256" key="1">
    <source>
        <dbReference type="ARBA" id="ARBA00002624"/>
    </source>
</evidence>
<comment type="catalytic activity">
    <reaction evidence="20">
        <text>Preferential cleavage: (Ac)2-L-Lys-D-Ala-|-D-Ala. Also transpeptidation of peptidyl-alanyl moieties that are N-acyl substituents of D-alanine.</text>
        <dbReference type="EC" id="3.4.16.4"/>
    </reaction>
</comment>
<evidence type="ECO:0000256" key="18">
    <source>
        <dbReference type="ARBA" id="ARBA00023316"/>
    </source>
</evidence>
<keyword evidence="8" id="KW-0121">Carboxypeptidase</keyword>
<evidence type="ECO:0000256" key="22">
    <source>
        <dbReference type="NCBIfam" id="TIGR02071"/>
    </source>
</evidence>
<evidence type="ECO:0000256" key="21">
    <source>
        <dbReference type="ARBA" id="ARBA00049902"/>
    </source>
</evidence>
<dbReference type="InterPro" id="IPR001264">
    <property type="entry name" value="Glyco_trans_51"/>
</dbReference>
<evidence type="ECO:0000256" key="10">
    <source>
        <dbReference type="ARBA" id="ARBA00022676"/>
    </source>
</evidence>
<keyword evidence="18 23" id="KW-0961">Cell wall biogenesis/degradation</keyword>
<proteinExistence type="inferred from homology"/>
<keyword evidence="15 25" id="KW-0472">Membrane</keyword>
<keyword evidence="16" id="KW-0046">Antibiotic resistance</keyword>
<keyword evidence="25" id="KW-0812">Transmembrane</keyword>
<comment type="catalytic activity">
    <reaction evidence="21">
        <text>[GlcNAc-(1-&gt;4)-Mur2Ac(oyl-L-Ala-gamma-D-Glu-L-Lys-D-Ala-D-Ala)](n)-di-trans,octa-cis-undecaprenyl diphosphate + beta-D-GlcNAc-(1-&gt;4)-Mur2Ac(oyl-L-Ala-gamma-D-Glu-L-Lys-D-Ala-D-Ala)-di-trans,octa-cis-undecaprenyl diphosphate = [GlcNAc-(1-&gt;4)-Mur2Ac(oyl-L-Ala-gamma-D-Glu-L-Lys-D-Ala-D-Ala)](n+1)-di-trans,octa-cis-undecaprenyl diphosphate + di-trans,octa-cis-undecaprenyl diphosphate + H(+)</text>
        <dbReference type="Rhea" id="RHEA:23708"/>
        <dbReference type="Rhea" id="RHEA-COMP:9602"/>
        <dbReference type="Rhea" id="RHEA-COMP:9603"/>
        <dbReference type="ChEBI" id="CHEBI:15378"/>
        <dbReference type="ChEBI" id="CHEBI:58405"/>
        <dbReference type="ChEBI" id="CHEBI:60033"/>
        <dbReference type="ChEBI" id="CHEBI:78435"/>
        <dbReference type="EC" id="2.4.99.28"/>
    </reaction>
</comment>
<dbReference type="Gene3D" id="3.30.2060.10">
    <property type="entry name" value="Penicillin-binding protein 1b domain"/>
    <property type="match status" value="1"/>
</dbReference>
<protein>
    <recommendedName>
        <fullName evidence="6 22">Penicillin-binding protein 1B</fullName>
        <shortName evidence="23">PBP-1b</shortName>
        <shortName evidence="23">PBP1b</shortName>
    </recommendedName>
    <alternativeName>
        <fullName evidence="19 23">Murein polymerase</fullName>
    </alternativeName>
</protein>
<feature type="transmembrane region" description="Helical" evidence="25">
    <location>
        <begin position="12"/>
        <end position="33"/>
    </location>
</feature>
<reference evidence="29" key="1">
    <citation type="submission" date="2021-12" db="EMBL/GenBank/DDBJ databases">
        <title>taxonomy of Moraxella sp. ZY201224.</title>
        <authorList>
            <person name="Li F."/>
        </authorList>
    </citation>
    <scope>NUCLEOTIDE SEQUENCE</scope>
    <source>
        <strain evidence="29">ZY201224</strain>
    </source>
</reference>
<evidence type="ECO:0000256" key="5">
    <source>
        <dbReference type="ARBA" id="ARBA00007739"/>
    </source>
</evidence>
<keyword evidence="7" id="KW-1003">Cell membrane</keyword>
<dbReference type="PANTHER" id="PTHR32282">
    <property type="entry name" value="BINDING PROTEIN TRANSPEPTIDASE, PUTATIVE-RELATED"/>
    <property type="match status" value="1"/>
</dbReference>
<evidence type="ECO:0000256" key="12">
    <source>
        <dbReference type="ARBA" id="ARBA00022801"/>
    </source>
</evidence>
<evidence type="ECO:0000256" key="14">
    <source>
        <dbReference type="ARBA" id="ARBA00022984"/>
    </source>
</evidence>
<evidence type="ECO:0000256" key="15">
    <source>
        <dbReference type="ARBA" id="ARBA00023136"/>
    </source>
</evidence>
<dbReference type="RefSeq" id="WP_263075983.1">
    <property type="nucleotide sequence ID" value="NZ_CP089977.1"/>
</dbReference>
<keyword evidence="25" id="KW-1133">Transmembrane helix</keyword>
<feature type="domain" description="Bifunctional transglycosylase second" evidence="28">
    <location>
        <begin position="62"/>
        <end position="137"/>
    </location>
</feature>
<dbReference type="Pfam" id="PF14814">
    <property type="entry name" value="UB2H"/>
    <property type="match status" value="1"/>
</dbReference>
<gene>
    <name evidence="29" type="primary">mrcB</name>
    <name evidence="29" type="ORF">LU297_07885</name>
</gene>
<evidence type="ECO:0000256" key="13">
    <source>
        <dbReference type="ARBA" id="ARBA00022960"/>
    </source>
</evidence>
<dbReference type="InterPro" id="IPR036950">
    <property type="entry name" value="PBP_transglycosylase"/>
</dbReference>
<evidence type="ECO:0000256" key="2">
    <source>
        <dbReference type="ARBA" id="ARBA00004236"/>
    </source>
</evidence>
<evidence type="ECO:0000256" key="11">
    <source>
        <dbReference type="ARBA" id="ARBA00022679"/>
    </source>
</evidence>
<feature type="region of interest" description="Disordered" evidence="24">
    <location>
        <begin position="756"/>
        <end position="807"/>
    </location>
</feature>
<dbReference type="InterPro" id="IPR028166">
    <property type="entry name" value="UB2H"/>
</dbReference>
<dbReference type="Gene3D" id="3.40.710.10">
    <property type="entry name" value="DD-peptidase/beta-lactamase superfamily"/>
    <property type="match status" value="1"/>
</dbReference>
<evidence type="ECO:0000256" key="3">
    <source>
        <dbReference type="ARBA" id="ARBA00004752"/>
    </source>
</evidence>
<evidence type="ECO:0000256" key="7">
    <source>
        <dbReference type="ARBA" id="ARBA00022475"/>
    </source>
</evidence>
<evidence type="ECO:0000259" key="26">
    <source>
        <dbReference type="Pfam" id="PF00905"/>
    </source>
</evidence>
<keyword evidence="30" id="KW-1185">Reference proteome</keyword>
<keyword evidence="9" id="KW-0645">Protease</keyword>
<evidence type="ECO:0000256" key="25">
    <source>
        <dbReference type="SAM" id="Phobius"/>
    </source>
</evidence>
<comment type="subcellular location">
    <subcellularLocation>
        <location evidence="2">Cell membrane</location>
    </subcellularLocation>
</comment>
<evidence type="ECO:0000313" key="30">
    <source>
        <dbReference type="Proteomes" id="UP001063782"/>
    </source>
</evidence>
<comment type="similarity">
    <text evidence="5 23">In the N-terminal section; belongs to the glycosyltransferase 51 family.</text>
</comment>
<evidence type="ECO:0000259" key="27">
    <source>
        <dbReference type="Pfam" id="PF00912"/>
    </source>
</evidence>
<evidence type="ECO:0000256" key="17">
    <source>
        <dbReference type="ARBA" id="ARBA00023268"/>
    </source>
</evidence>
<dbReference type="NCBIfam" id="TIGR02074">
    <property type="entry name" value="PBP_1a_fam"/>
    <property type="match status" value="1"/>
</dbReference>
<dbReference type="EMBL" id="CP089977">
    <property type="protein sequence ID" value="UXZ04498.1"/>
    <property type="molecule type" value="Genomic_DNA"/>
</dbReference>
<keyword evidence="13 23" id="KW-0133">Cell shape</keyword>
<evidence type="ECO:0000256" key="4">
    <source>
        <dbReference type="ARBA" id="ARBA00007090"/>
    </source>
</evidence>
<comment type="function">
    <text evidence="1 23">Cell wall formation. Synthesis of cross-linked peptidoglycan from the lipid intermediates. The enzyme has a penicillin-insensitive transglycosylase N-terminal domain (formation of linear glycan strands) and a penicillin-sensitive transpeptidase C-terminal domain (cross-linking of the peptide subunits).</text>
</comment>
<dbReference type="InterPro" id="IPR023346">
    <property type="entry name" value="Lysozyme-like_dom_sf"/>
</dbReference>
<evidence type="ECO:0000256" key="19">
    <source>
        <dbReference type="ARBA" id="ARBA00032454"/>
    </source>
</evidence>
<dbReference type="Gene3D" id="1.10.3810.10">
    <property type="entry name" value="Biosynthetic peptidoglycan transglycosylase-like"/>
    <property type="match status" value="1"/>
</dbReference>
<keyword evidence="10 23" id="KW-0328">Glycosyltransferase</keyword>